<feature type="transmembrane region" description="Helical" evidence="8">
    <location>
        <begin position="311"/>
        <end position="333"/>
    </location>
</feature>
<keyword evidence="6 8" id="KW-1133">Transmembrane helix</keyword>
<accession>A0A179EQW8</accession>
<keyword evidence="3" id="KW-1003">Cell membrane</keyword>
<evidence type="ECO:0000256" key="8">
    <source>
        <dbReference type="SAM" id="Phobius"/>
    </source>
</evidence>
<dbReference type="GO" id="GO:0009401">
    <property type="term" value="P:phosphoenolpyruvate-dependent sugar phosphotransferase system"/>
    <property type="evidence" value="ECO:0007669"/>
    <property type="project" value="InterPro"/>
</dbReference>
<keyword evidence="4" id="KW-0762">Sugar transport</keyword>
<dbReference type="EMBL" id="LWMN01000012">
    <property type="protein sequence ID" value="OAQ55638.1"/>
    <property type="molecule type" value="Genomic_DNA"/>
</dbReference>
<reference evidence="10 11" key="1">
    <citation type="submission" date="2016-04" db="EMBL/GenBank/DDBJ databases">
        <title>Draft genome of an Enterococcus thailandicus strain isolated from bovine feces.</title>
        <authorList>
            <person name="Beukers A.G."/>
            <person name="Zaheer R."/>
            <person name="Goji N."/>
            <person name="Cook S.R."/>
            <person name="Amoako K."/>
            <person name="Chaves A.V."/>
            <person name="Ward M.P."/>
            <person name="Mcallister T.A."/>
        </authorList>
    </citation>
    <scope>NUCLEOTIDE SEQUENCE [LARGE SCALE GENOMIC DNA]</scope>
    <source>
        <strain evidence="10 11">F0711D 46</strain>
    </source>
</reference>
<proteinExistence type="predicted"/>
<dbReference type="GO" id="GO:0005886">
    <property type="term" value="C:plasma membrane"/>
    <property type="evidence" value="ECO:0007669"/>
    <property type="project" value="UniProtKB-SubCell"/>
</dbReference>
<sequence length="350" mass="36104">METSQKISPKIFLNKVLAGTATGIIIGLIPNAVLGAILKYFSAYPFAVTIAQLAVIFQLATPLIIGGLIALQFGFDPMRMMVVAGASFVGSGVVKFTPDLGETGVYVGAGTGDIINTMLTASIAVGLILLIGNSFGSVSIVLTPIVVGVGAGLLGFYLFPFVTAITSAIGSLINNFTTLQPLLMSILIGCSFAFLIISPISTVAIGMAIQLDGVSAGAAAMGVAATTFVLVVNSWKVNKSGVTIAIALGAMKMMMPNLFRKPVILIPCLVSAVITAIPVALFSISGTPASAGFGVVGLVGPLASLDAGLNGFLVVLCWLVIPVFAALITQFLCEKVFKLYDREEVFKFLG</sequence>
<evidence type="ECO:0000256" key="1">
    <source>
        <dbReference type="ARBA" id="ARBA00004651"/>
    </source>
</evidence>
<evidence type="ECO:0000256" key="4">
    <source>
        <dbReference type="ARBA" id="ARBA00022597"/>
    </source>
</evidence>
<dbReference type="Pfam" id="PF13303">
    <property type="entry name" value="PTS_EIIC_2"/>
    <property type="match status" value="1"/>
</dbReference>
<protein>
    <recommendedName>
        <fullName evidence="9">Phosphotransferase system EIIC domain-containing protein</fullName>
    </recommendedName>
</protein>
<feature type="transmembrane region" description="Helical" evidence="8">
    <location>
        <begin position="153"/>
        <end position="174"/>
    </location>
</feature>
<feature type="transmembrane region" description="Helical" evidence="8">
    <location>
        <begin position="44"/>
        <end position="71"/>
    </location>
</feature>
<gene>
    <name evidence="10" type="ORF">A6E74_06135</name>
</gene>
<dbReference type="AlphaFoldDB" id="A0A179EQW8"/>
<feature type="transmembrane region" description="Helical" evidence="8">
    <location>
        <begin position="186"/>
        <end position="209"/>
    </location>
</feature>
<feature type="transmembrane region" description="Helical" evidence="8">
    <location>
        <begin position="123"/>
        <end position="147"/>
    </location>
</feature>
<evidence type="ECO:0000313" key="10">
    <source>
        <dbReference type="EMBL" id="OAQ55638.1"/>
    </source>
</evidence>
<evidence type="ECO:0000256" key="3">
    <source>
        <dbReference type="ARBA" id="ARBA00022475"/>
    </source>
</evidence>
<evidence type="ECO:0000256" key="5">
    <source>
        <dbReference type="ARBA" id="ARBA00022692"/>
    </source>
</evidence>
<evidence type="ECO:0000259" key="9">
    <source>
        <dbReference type="Pfam" id="PF13303"/>
    </source>
</evidence>
<dbReference type="GeneID" id="61001086"/>
<feature type="transmembrane region" description="Helical" evidence="8">
    <location>
        <begin position="215"/>
        <end position="235"/>
    </location>
</feature>
<feature type="domain" description="Phosphotransferase system EIIC" evidence="9">
    <location>
        <begin position="15"/>
        <end position="343"/>
    </location>
</feature>
<evidence type="ECO:0000313" key="11">
    <source>
        <dbReference type="Proteomes" id="UP000078516"/>
    </source>
</evidence>
<keyword evidence="2" id="KW-0813">Transport</keyword>
<comment type="subcellular location">
    <subcellularLocation>
        <location evidence="1">Cell membrane</location>
        <topology evidence="1">Multi-pass membrane protein</topology>
    </subcellularLocation>
</comment>
<organism evidence="10 11">
    <name type="scientific">Enterococcus thailandicus</name>
    <dbReference type="NCBI Taxonomy" id="417368"/>
    <lineage>
        <taxon>Bacteria</taxon>
        <taxon>Bacillati</taxon>
        <taxon>Bacillota</taxon>
        <taxon>Bacilli</taxon>
        <taxon>Lactobacillales</taxon>
        <taxon>Enterococcaceae</taxon>
        <taxon>Enterococcus</taxon>
    </lineage>
</organism>
<comment type="caution">
    <text evidence="10">The sequence shown here is derived from an EMBL/GenBank/DDBJ whole genome shotgun (WGS) entry which is preliminary data.</text>
</comment>
<evidence type="ECO:0000256" key="7">
    <source>
        <dbReference type="ARBA" id="ARBA00023136"/>
    </source>
</evidence>
<dbReference type="Proteomes" id="UP000078516">
    <property type="component" value="Unassembled WGS sequence"/>
</dbReference>
<feature type="transmembrane region" description="Helical" evidence="8">
    <location>
        <begin position="12"/>
        <end position="38"/>
    </location>
</feature>
<keyword evidence="5 8" id="KW-0812">Transmembrane</keyword>
<keyword evidence="7 8" id="KW-0472">Membrane</keyword>
<feature type="transmembrane region" description="Helical" evidence="8">
    <location>
        <begin position="263"/>
        <end position="284"/>
    </location>
</feature>
<dbReference type="InterPro" id="IPR003352">
    <property type="entry name" value="PTS_EIIC"/>
</dbReference>
<dbReference type="GO" id="GO:0008982">
    <property type="term" value="F:protein-N(PI)-phosphohistidine-sugar phosphotransferase activity"/>
    <property type="evidence" value="ECO:0007669"/>
    <property type="project" value="InterPro"/>
</dbReference>
<evidence type="ECO:0000256" key="6">
    <source>
        <dbReference type="ARBA" id="ARBA00022989"/>
    </source>
</evidence>
<name>A0A179EQW8_ENTTH</name>
<evidence type="ECO:0000256" key="2">
    <source>
        <dbReference type="ARBA" id="ARBA00022448"/>
    </source>
</evidence>
<keyword evidence="11" id="KW-1185">Reference proteome</keyword>
<dbReference type="RefSeq" id="WP_002291912.1">
    <property type="nucleotide sequence ID" value="NZ_BSWU01000008.1"/>
</dbReference>